<evidence type="ECO:0000256" key="2">
    <source>
        <dbReference type="ARBA" id="ARBA00008892"/>
    </source>
</evidence>
<name>Q5VHJ8_HYLCI</name>
<evidence type="ECO:0000256" key="4">
    <source>
        <dbReference type="ARBA" id="ARBA00022547"/>
    </source>
</evidence>
<dbReference type="GO" id="GO:0015078">
    <property type="term" value="F:proton transmembrane transporter activity"/>
    <property type="evidence" value="ECO:0007669"/>
    <property type="project" value="InterPro"/>
</dbReference>
<evidence type="ECO:0000256" key="13">
    <source>
        <dbReference type="SAM" id="Phobius"/>
    </source>
</evidence>
<dbReference type="CTD" id="4509"/>
<dbReference type="GO" id="GO:0015986">
    <property type="term" value="P:proton motive force-driven ATP synthesis"/>
    <property type="evidence" value="ECO:0007669"/>
    <property type="project" value="InterPro"/>
</dbReference>
<evidence type="ECO:0000256" key="6">
    <source>
        <dbReference type="ARBA" id="ARBA00022781"/>
    </source>
</evidence>
<dbReference type="RefSeq" id="YP_138270.1">
    <property type="nucleotide sequence ID" value="NC_006403.1"/>
</dbReference>
<evidence type="ECO:0000256" key="3">
    <source>
        <dbReference type="ARBA" id="ARBA00022448"/>
    </source>
</evidence>
<feature type="transmembrane region" description="Helical" evidence="13">
    <location>
        <begin position="6"/>
        <end position="23"/>
    </location>
</feature>
<comment type="similarity">
    <text evidence="2 12">Belongs to the ATPase protein 8 family.</text>
</comment>
<geneLocation type="mitochondrion" evidence="14"/>
<organism evidence="14">
    <name type="scientific">Hyla chinensis</name>
    <name type="common">Chinese tree toad</name>
    <dbReference type="NCBI Taxonomy" id="167933"/>
    <lineage>
        <taxon>Eukaryota</taxon>
        <taxon>Metazoa</taxon>
        <taxon>Chordata</taxon>
        <taxon>Craniata</taxon>
        <taxon>Vertebrata</taxon>
        <taxon>Euteleostomi</taxon>
        <taxon>Amphibia</taxon>
        <taxon>Batrachia</taxon>
        <taxon>Anura</taxon>
        <taxon>Neobatrachia</taxon>
        <taxon>Hyloidea</taxon>
        <taxon>Hylidae</taxon>
        <taxon>Hylinae</taxon>
        <taxon>Hylini</taxon>
        <taxon>Hyla</taxon>
    </lineage>
</organism>
<keyword evidence="3 12" id="KW-0813">Transport</keyword>
<evidence type="ECO:0000313" key="14">
    <source>
        <dbReference type="EMBL" id="AAT07864.1"/>
    </source>
</evidence>
<dbReference type="InterPro" id="IPR050635">
    <property type="entry name" value="ATPase_protein_8"/>
</dbReference>
<keyword evidence="8 12" id="KW-0406">Ion transport</keyword>
<evidence type="ECO:0000256" key="9">
    <source>
        <dbReference type="ARBA" id="ARBA00023128"/>
    </source>
</evidence>
<keyword evidence="5 12" id="KW-0812">Transmembrane</keyword>
<dbReference type="AlphaFoldDB" id="Q5VHJ8"/>
<dbReference type="GO" id="GO:0045259">
    <property type="term" value="C:proton-transporting ATP synthase complex"/>
    <property type="evidence" value="ECO:0007669"/>
    <property type="project" value="UniProtKB-KW"/>
</dbReference>
<dbReference type="PANTHER" id="PTHR39937">
    <property type="entry name" value="ATP SYNTHASE PROTEIN 8"/>
    <property type="match status" value="1"/>
</dbReference>
<comment type="subcellular location">
    <subcellularLocation>
        <location evidence="1 12">Mitochondrion membrane</location>
        <topology evidence="1 12">Single-pass membrane protein</topology>
    </subcellularLocation>
</comment>
<protein>
    <recommendedName>
        <fullName evidence="12">ATP synthase complex subunit 8</fullName>
    </recommendedName>
</protein>
<sequence>MPQLDPMPWFSILFASWLIFLVFSPTKVAKYSSLNDPSPKTYKGLNKSWPWPWA</sequence>
<keyword evidence="7 13" id="KW-1133">Transmembrane helix</keyword>
<evidence type="ECO:0000256" key="11">
    <source>
        <dbReference type="ARBA" id="ARBA00023310"/>
    </source>
</evidence>
<keyword evidence="10 13" id="KW-0472">Membrane</keyword>
<proteinExistence type="inferred from homology"/>
<accession>Q5VHJ8</accession>
<evidence type="ECO:0000256" key="8">
    <source>
        <dbReference type="ARBA" id="ARBA00023065"/>
    </source>
</evidence>
<gene>
    <name evidence="14" type="primary">ATP8</name>
</gene>
<dbReference type="InterPro" id="IPR001421">
    <property type="entry name" value="ATP8_metazoa"/>
</dbReference>
<dbReference type="GeneID" id="3131184"/>
<evidence type="ECO:0000256" key="12">
    <source>
        <dbReference type="RuleBase" id="RU003661"/>
    </source>
</evidence>
<dbReference type="EMBL" id="AY458593">
    <property type="protein sequence ID" value="AAT07864.1"/>
    <property type="molecule type" value="Genomic_DNA"/>
</dbReference>
<evidence type="ECO:0000256" key="7">
    <source>
        <dbReference type="ARBA" id="ARBA00022989"/>
    </source>
</evidence>
<keyword evidence="6 12" id="KW-0375">Hydrogen ion transport</keyword>
<keyword evidence="4 12" id="KW-0138">CF(0)</keyword>
<reference evidence="14" key="1">
    <citation type="journal article" date="2005" name="Syst. Biol.">
        <title>Mitogenomic perspectives on the origin and phylogeny of living amphibians.</title>
        <authorList>
            <person name="Zhang P."/>
            <person name="Zhou H."/>
            <person name="Chen Y.Q."/>
            <person name="Liu Y.F."/>
            <person name="Qu L.H."/>
        </authorList>
    </citation>
    <scope>NUCLEOTIDE SEQUENCE</scope>
</reference>
<dbReference type="Pfam" id="PF00895">
    <property type="entry name" value="ATP-synt_8"/>
    <property type="match status" value="1"/>
</dbReference>
<evidence type="ECO:0000256" key="5">
    <source>
        <dbReference type="ARBA" id="ARBA00022692"/>
    </source>
</evidence>
<keyword evidence="9 12" id="KW-0496">Mitochondrion</keyword>
<dbReference type="PANTHER" id="PTHR39937:SF1">
    <property type="entry name" value="ATP SYNTHASE PROTEIN 8"/>
    <property type="match status" value="1"/>
</dbReference>
<keyword evidence="11" id="KW-0066">ATP synthesis</keyword>
<dbReference type="GO" id="GO:0031966">
    <property type="term" value="C:mitochondrial membrane"/>
    <property type="evidence" value="ECO:0007669"/>
    <property type="project" value="UniProtKB-SubCell"/>
</dbReference>
<evidence type="ECO:0000256" key="10">
    <source>
        <dbReference type="ARBA" id="ARBA00023136"/>
    </source>
</evidence>
<evidence type="ECO:0000256" key="1">
    <source>
        <dbReference type="ARBA" id="ARBA00004304"/>
    </source>
</evidence>